<dbReference type="Gene3D" id="3.40.630.30">
    <property type="match status" value="1"/>
</dbReference>
<dbReference type="CDD" id="cd04301">
    <property type="entry name" value="NAT_SF"/>
    <property type="match status" value="1"/>
</dbReference>
<dbReference type="PANTHER" id="PTHR43451:SF1">
    <property type="entry name" value="ACETYLTRANSFERASE"/>
    <property type="match status" value="1"/>
</dbReference>
<protein>
    <submittedName>
        <fullName evidence="2">GNAT family N-acetyltransferase</fullName>
    </submittedName>
</protein>
<organism evidence="2 3">
    <name type="scientific">Bacteroides thetaiotaomicron</name>
    <dbReference type="NCBI Taxonomy" id="818"/>
    <lineage>
        <taxon>Bacteria</taxon>
        <taxon>Pseudomonadati</taxon>
        <taxon>Bacteroidota</taxon>
        <taxon>Bacteroidia</taxon>
        <taxon>Bacteroidales</taxon>
        <taxon>Bacteroidaceae</taxon>
        <taxon>Bacteroides</taxon>
    </lineage>
</organism>
<evidence type="ECO:0000313" key="3">
    <source>
        <dbReference type="Proteomes" id="UP000460317"/>
    </source>
</evidence>
<dbReference type="Pfam" id="PF13673">
    <property type="entry name" value="Acetyltransf_10"/>
    <property type="match status" value="1"/>
</dbReference>
<dbReference type="InterPro" id="IPR052564">
    <property type="entry name" value="N-acetyltrans/Recomb-assoc"/>
</dbReference>
<gene>
    <name evidence="2" type="ORF">GAN93_24270</name>
</gene>
<reference evidence="2 3" key="1">
    <citation type="journal article" date="2019" name="Nat. Med.">
        <title>A library of human gut bacterial isolates paired with longitudinal multiomics data enables mechanistic microbiome research.</title>
        <authorList>
            <person name="Poyet M."/>
            <person name="Groussin M."/>
            <person name="Gibbons S.M."/>
            <person name="Avila-Pacheco J."/>
            <person name="Jiang X."/>
            <person name="Kearney S.M."/>
            <person name="Perrotta A.R."/>
            <person name="Berdy B."/>
            <person name="Zhao S."/>
            <person name="Lieberman T.D."/>
            <person name="Swanson P.K."/>
            <person name="Smith M."/>
            <person name="Roesemann S."/>
            <person name="Alexander J.E."/>
            <person name="Rich S.A."/>
            <person name="Livny J."/>
            <person name="Vlamakis H."/>
            <person name="Clish C."/>
            <person name="Bullock K."/>
            <person name="Deik A."/>
            <person name="Scott J."/>
            <person name="Pierce K.A."/>
            <person name="Xavier R.J."/>
            <person name="Alm E.J."/>
        </authorList>
    </citation>
    <scope>NUCLEOTIDE SEQUENCE [LARGE SCALE GENOMIC DNA]</scope>
    <source>
        <strain evidence="2 3">BIOML-A165</strain>
    </source>
</reference>
<dbReference type="PANTHER" id="PTHR43451">
    <property type="entry name" value="ACETYLTRANSFERASE (GNAT) FAMILY PROTEIN"/>
    <property type="match status" value="1"/>
</dbReference>
<dbReference type="InterPro" id="IPR016181">
    <property type="entry name" value="Acyl_CoA_acyltransferase"/>
</dbReference>
<evidence type="ECO:0000313" key="2">
    <source>
        <dbReference type="EMBL" id="KAB4447284.1"/>
    </source>
</evidence>
<dbReference type="AlphaFoldDB" id="A0A7J5JAW1"/>
<dbReference type="PROSITE" id="PS51186">
    <property type="entry name" value="GNAT"/>
    <property type="match status" value="1"/>
</dbReference>
<dbReference type="InterPro" id="IPR000182">
    <property type="entry name" value="GNAT_dom"/>
</dbReference>
<proteinExistence type="predicted"/>
<feature type="domain" description="N-acetyltransferase" evidence="1">
    <location>
        <begin position="12"/>
        <end position="142"/>
    </location>
</feature>
<accession>A0A7J5JAW1</accession>
<dbReference type="RefSeq" id="WP_130041366.1">
    <property type="nucleotide sequence ID" value="NZ_RCXW01000003.1"/>
</dbReference>
<name>A0A7J5JAW1_BACT4</name>
<keyword evidence="2" id="KW-0808">Transferase</keyword>
<evidence type="ECO:0000259" key="1">
    <source>
        <dbReference type="PROSITE" id="PS51186"/>
    </source>
</evidence>
<sequence>MQELFRSTVLNVNIRHYTKEEVEDWASCGDSVEHLKELLSHNHFIGAFDEASRMVGFSSMNKSGYLHSMFVHKDWQGKGVATQLLSEVERIAKQLGVAEITSEVSLTARPFFEKKGYEIVKIQKYRANKLELTNFIMRRKFL</sequence>
<dbReference type="SUPFAM" id="SSF55729">
    <property type="entry name" value="Acyl-CoA N-acyltransferases (Nat)"/>
    <property type="match status" value="1"/>
</dbReference>
<dbReference type="EMBL" id="WCSB01000046">
    <property type="protein sequence ID" value="KAB4447284.1"/>
    <property type="molecule type" value="Genomic_DNA"/>
</dbReference>
<dbReference type="Proteomes" id="UP000460317">
    <property type="component" value="Unassembled WGS sequence"/>
</dbReference>
<dbReference type="GO" id="GO:0016747">
    <property type="term" value="F:acyltransferase activity, transferring groups other than amino-acyl groups"/>
    <property type="evidence" value="ECO:0007669"/>
    <property type="project" value="InterPro"/>
</dbReference>
<comment type="caution">
    <text evidence="2">The sequence shown here is derived from an EMBL/GenBank/DDBJ whole genome shotgun (WGS) entry which is preliminary data.</text>
</comment>